<protein>
    <submittedName>
        <fullName evidence="1">Uncharacterized protein</fullName>
    </submittedName>
</protein>
<dbReference type="Proteomes" id="UP000237797">
    <property type="component" value="Unassembled WGS sequence"/>
</dbReference>
<accession>A0A2T0LD49</accession>
<evidence type="ECO:0000313" key="1">
    <source>
        <dbReference type="EMBL" id="PRX39908.1"/>
    </source>
</evidence>
<dbReference type="AlphaFoldDB" id="A0A2T0LD49"/>
<keyword evidence="2" id="KW-1185">Reference proteome</keyword>
<reference evidence="1 2" key="1">
    <citation type="submission" date="2018-03" db="EMBL/GenBank/DDBJ databases">
        <title>Genomic Encyclopedia of Archaeal and Bacterial Type Strains, Phase II (KMG-II): from individual species to whole genera.</title>
        <authorList>
            <person name="Goeker M."/>
        </authorList>
    </citation>
    <scope>NUCLEOTIDE SEQUENCE [LARGE SCALE GENOMIC DNA]</scope>
    <source>
        <strain evidence="1 2">DSM 44946</strain>
    </source>
</reference>
<organism evidence="1 2">
    <name type="scientific">Planifilum fimeticola</name>
    <dbReference type="NCBI Taxonomy" id="201975"/>
    <lineage>
        <taxon>Bacteria</taxon>
        <taxon>Bacillati</taxon>
        <taxon>Bacillota</taxon>
        <taxon>Bacilli</taxon>
        <taxon>Bacillales</taxon>
        <taxon>Thermoactinomycetaceae</taxon>
        <taxon>Planifilum</taxon>
    </lineage>
</organism>
<comment type="caution">
    <text evidence="1">The sequence shown here is derived from an EMBL/GenBank/DDBJ whole genome shotgun (WGS) entry which is preliminary data.</text>
</comment>
<proteinExistence type="predicted"/>
<dbReference type="EMBL" id="PVNE01000019">
    <property type="protein sequence ID" value="PRX39908.1"/>
    <property type="molecule type" value="Genomic_DNA"/>
</dbReference>
<sequence>MKEKAVGKLRRFGAGSSRFPIPRFSAAVAGFVAERDGKPEARWGRPKGRAERRLSPGVIAAPLSGSSRSHCSRANLQEFFPAQRGIESVIPHPLAESLFIFYNGQRKKSAVTAEVLSVSFRWSWSVRNFRRDPEGGEMDGALLAAGLAKRSRVEEVACCIDRAPVNG</sequence>
<evidence type="ECO:0000313" key="2">
    <source>
        <dbReference type="Proteomes" id="UP000237797"/>
    </source>
</evidence>
<gene>
    <name evidence="1" type="ORF">CLV97_11968</name>
</gene>
<name>A0A2T0LD49_9BACL</name>